<evidence type="ECO:0008006" key="3">
    <source>
        <dbReference type="Google" id="ProtNLM"/>
    </source>
</evidence>
<keyword evidence="2" id="KW-1185">Reference proteome</keyword>
<dbReference type="Proteomes" id="UP000037035">
    <property type="component" value="Unassembled WGS sequence"/>
</dbReference>
<gene>
    <name evidence="1" type="ORF">VP01_3664g1</name>
</gene>
<dbReference type="AlphaFoldDB" id="A0A0L6UUE5"/>
<organism evidence="1 2">
    <name type="scientific">Puccinia sorghi</name>
    <dbReference type="NCBI Taxonomy" id="27349"/>
    <lineage>
        <taxon>Eukaryota</taxon>
        <taxon>Fungi</taxon>
        <taxon>Dikarya</taxon>
        <taxon>Basidiomycota</taxon>
        <taxon>Pucciniomycotina</taxon>
        <taxon>Pucciniomycetes</taxon>
        <taxon>Pucciniales</taxon>
        <taxon>Pucciniaceae</taxon>
        <taxon>Puccinia</taxon>
    </lineage>
</organism>
<evidence type="ECO:0000313" key="1">
    <source>
        <dbReference type="EMBL" id="KNZ52168.1"/>
    </source>
</evidence>
<dbReference type="EMBL" id="LAVV01008684">
    <property type="protein sequence ID" value="KNZ52168.1"/>
    <property type="molecule type" value="Genomic_DNA"/>
</dbReference>
<dbReference type="OrthoDB" id="2408877at2759"/>
<proteinExistence type="predicted"/>
<evidence type="ECO:0000313" key="2">
    <source>
        <dbReference type="Proteomes" id="UP000037035"/>
    </source>
</evidence>
<dbReference type="VEuPathDB" id="FungiDB:VP01_3664g1"/>
<protein>
    <recommendedName>
        <fullName evidence="3">Integrase zinc-binding domain-containing protein</fullName>
    </recommendedName>
</protein>
<reference evidence="1 2" key="1">
    <citation type="submission" date="2015-08" db="EMBL/GenBank/DDBJ databases">
        <title>Next Generation Sequencing and Analysis of the Genome of Puccinia sorghi L Schw, the Causal Agent of Maize Common Rust.</title>
        <authorList>
            <person name="Rochi L."/>
            <person name="Burguener G."/>
            <person name="Darino M."/>
            <person name="Turjanski A."/>
            <person name="Kreff E."/>
            <person name="Dieguez M.J."/>
            <person name="Sacco F."/>
        </authorList>
    </citation>
    <scope>NUCLEOTIDE SEQUENCE [LARGE SCALE GENOMIC DNA]</scope>
    <source>
        <strain evidence="1 2">RO10H11247</strain>
    </source>
</reference>
<sequence>MRTPVWIPGNSTQSMTLFLTMPKRNQLIQWFSTILSADLEFWDQLWWYKDCVFLPLALCPRVLQKFHDISTAGHPGSIKTLDSITRCGSYIGEGVAAGLSSCCR</sequence>
<accession>A0A0L6UUE5</accession>
<comment type="caution">
    <text evidence="1">The sequence shown here is derived from an EMBL/GenBank/DDBJ whole genome shotgun (WGS) entry which is preliminary data.</text>
</comment>
<name>A0A0L6UUE5_9BASI</name>